<dbReference type="KEGG" id="hazt:108664301"/>
<evidence type="ECO:0000313" key="3">
    <source>
        <dbReference type="RefSeq" id="XP_018006359.1"/>
    </source>
</evidence>
<organism evidence="2 3">
    <name type="scientific">Hyalella azteca</name>
    <name type="common">Amphipod</name>
    <dbReference type="NCBI Taxonomy" id="294128"/>
    <lineage>
        <taxon>Eukaryota</taxon>
        <taxon>Metazoa</taxon>
        <taxon>Ecdysozoa</taxon>
        <taxon>Arthropoda</taxon>
        <taxon>Crustacea</taxon>
        <taxon>Multicrustacea</taxon>
        <taxon>Malacostraca</taxon>
        <taxon>Eumalacostraca</taxon>
        <taxon>Peracarida</taxon>
        <taxon>Amphipoda</taxon>
        <taxon>Senticaudata</taxon>
        <taxon>Talitrida</taxon>
        <taxon>Talitroidea</taxon>
        <taxon>Hyalellidae</taxon>
        <taxon>Hyalella</taxon>
    </lineage>
</organism>
<dbReference type="OrthoDB" id="447516at2759"/>
<keyword evidence="1" id="KW-0732">Signal</keyword>
<dbReference type="RefSeq" id="XP_018006359.1">
    <property type="nucleotide sequence ID" value="XM_018150870.2"/>
</dbReference>
<accession>A0A8B7MZH3</accession>
<sequence length="186" mass="20261">MRSLIALSVLVVLAAARPESVPREQQDLPDIDGDSVQSVLRFLPVITESIRGSDRSQAVQKIGSAVAEIIKENAPEERKEQIEGSADLTNAILSAVGDLVKDVPAVDVPEIVIPKVVIPKVVIPDIPEVKIPDFEIPDFSKTDFSKPQEIVIPEIKVPDVPEVNIPDIPEFNAPEIVIPEFNIRVA</sequence>
<feature type="signal peptide" evidence="1">
    <location>
        <begin position="1"/>
        <end position="16"/>
    </location>
</feature>
<gene>
    <name evidence="3" type="primary">LOC108664301</name>
</gene>
<dbReference type="GeneID" id="108664301"/>
<keyword evidence="2" id="KW-1185">Reference proteome</keyword>
<proteinExistence type="predicted"/>
<name>A0A8B7MZH3_HYAAZ</name>
<feature type="chain" id="PRO_5034646734" evidence="1">
    <location>
        <begin position="17"/>
        <end position="186"/>
    </location>
</feature>
<protein>
    <submittedName>
        <fullName evidence="3">Periaxin-like</fullName>
    </submittedName>
</protein>
<dbReference type="AlphaFoldDB" id="A0A8B7MZH3"/>
<evidence type="ECO:0000313" key="2">
    <source>
        <dbReference type="Proteomes" id="UP000694843"/>
    </source>
</evidence>
<reference evidence="3" key="1">
    <citation type="submission" date="2025-08" db="UniProtKB">
        <authorList>
            <consortium name="RefSeq"/>
        </authorList>
    </citation>
    <scope>IDENTIFICATION</scope>
    <source>
        <tissue evidence="3">Whole organism</tissue>
    </source>
</reference>
<dbReference type="Proteomes" id="UP000694843">
    <property type="component" value="Unplaced"/>
</dbReference>
<evidence type="ECO:0000256" key="1">
    <source>
        <dbReference type="SAM" id="SignalP"/>
    </source>
</evidence>